<dbReference type="PANTHER" id="PTHR11802:SF257">
    <property type="entry name" value="SERINE CARBOXYPEPTIDASE-LIKE 17"/>
    <property type="match status" value="1"/>
</dbReference>
<comment type="caution">
    <text evidence="3">The sequence shown here is derived from an EMBL/GenBank/DDBJ whole genome shotgun (WGS) entry which is preliminary data.</text>
</comment>
<comment type="similarity">
    <text evidence="1">Belongs to the peptidase S10 family.</text>
</comment>
<accession>A0ABS8RNJ1</accession>
<name>A0ABS8RNJ1_DATST</name>
<proteinExistence type="inferred from homology"/>
<dbReference type="Pfam" id="PF00450">
    <property type="entry name" value="Peptidase_S10"/>
    <property type="match status" value="1"/>
</dbReference>
<gene>
    <name evidence="3" type="primary">SCPL12_5</name>
    <name evidence="3" type="ORF">HAX54_041118</name>
</gene>
<dbReference type="GO" id="GO:0004180">
    <property type="term" value="F:carboxypeptidase activity"/>
    <property type="evidence" value="ECO:0007669"/>
    <property type="project" value="UniProtKB-KW"/>
</dbReference>
<dbReference type="InterPro" id="IPR001563">
    <property type="entry name" value="Peptidase_S10"/>
</dbReference>
<dbReference type="PANTHER" id="PTHR11802">
    <property type="entry name" value="SERINE PROTEASE FAMILY S10 SERINE CARBOXYPEPTIDASE"/>
    <property type="match status" value="1"/>
</dbReference>
<sequence>MDLDLTHCQTTVLRISDEVSSMLRLAEISNYFGLVVSQVDGWRMDNASTECLLNNFAHATANITRLYPDFHLSEEAPHFYFFSSTSDQSSSSEALSHMFFELNILRNEREVISNEKENHRGDSFHWSNEAKILRRENVLQFNLIEDHMKKQTEDEIHRLKRKVNTLAERARLKRKRSDLVKSCNAQISDHVNDGLTTSEEELSVDAGSNDYSDGVVLLAFCDFLFLGSRLRDSDMFLYSWTNKGYQLWENSEPRRFIFWRDRYVMSLSHWLCRPRVEYASLAHQNLAYKVVLLQLAGDSQLIVTRLPELFVRNPVFQDSLIEISQITGVREEPAPPRDPQNFLERVMEDKEEEPLILLVNIRLLLWGVPLASLPPFQSIHLYGPLLLFPYEPEKSKMILEVMLPDMVRGPVELDVRAYNGSLPTLSLNPYAYTKVANMIFVDLPVGSGYSYATTKKANHSDDLQSGDHAYEFLLKWLVEHQEYLNNPFYVAGDSYSGITVPIVTQVISNGNDMGIKPRINLKGYILGNPVTFSGQDYYKIPFAHGMGLIPDELYKSLVTNCGGEYKHNGPTNSLCSRDMRTFDWLIKDIYQYHILESPCDLVSHESRRSLDENVQKLKNPATYAGVKCRTGINQGGQFGASSSAYRGGQIVPHLVDITKEEWHELSVIWANDKNVRDALHVRKEINGAWERCRSNLSFATIINSTIPYHANLSRKGFRSLIYSGDHDMVVPFISTQAWIKSLNYSIADDWKPWVVDGQVAGYTRSYANQMTFATVKGAGHTAPEWKPVECLAMLQRWLSHASL</sequence>
<keyword evidence="4" id="KW-1185">Reference proteome</keyword>
<keyword evidence="3" id="KW-0378">Hydrolase</keyword>
<keyword evidence="3" id="KW-0645">Protease</keyword>
<keyword evidence="2" id="KW-0175">Coiled coil</keyword>
<dbReference type="PRINTS" id="PR00724">
    <property type="entry name" value="CRBOXYPTASEC"/>
</dbReference>
<feature type="coiled-coil region" evidence="2">
    <location>
        <begin position="149"/>
        <end position="176"/>
    </location>
</feature>
<organism evidence="3 4">
    <name type="scientific">Datura stramonium</name>
    <name type="common">Jimsonweed</name>
    <name type="synonym">Common thornapple</name>
    <dbReference type="NCBI Taxonomy" id="4076"/>
    <lineage>
        <taxon>Eukaryota</taxon>
        <taxon>Viridiplantae</taxon>
        <taxon>Streptophyta</taxon>
        <taxon>Embryophyta</taxon>
        <taxon>Tracheophyta</taxon>
        <taxon>Spermatophyta</taxon>
        <taxon>Magnoliopsida</taxon>
        <taxon>eudicotyledons</taxon>
        <taxon>Gunneridae</taxon>
        <taxon>Pentapetalae</taxon>
        <taxon>asterids</taxon>
        <taxon>lamiids</taxon>
        <taxon>Solanales</taxon>
        <taxon>Solanaceae</taxon>
        <taxon>Solanoideae</taxon>
        <taxon>Datureae</taxon>
        <taxon>Datura</taxon>
    </lineage>
</organism>
<protein>
    <submittedName>
        <fullName evidence="3">Carboxypeptidase</fullName>
    </submittedName>
</protein>
<evidence type="ECO:0000256" key="2">
    <source>
        <dbReference type="SAM" id="Coils"/>
    </source>
</evidence>
<evidence type="ECO:0000313" key="3">
    <source>
        <dbReference type="EMBL" id="MCD7448383.1"/>
    </source>
</evidence>
<dbReference type="InterPro" id="IPR029058">
    <property type="entry name" value="AB_hydrolase_fold"/>
</dbReference>
<evidence type="ECO:0000313" key="4">
    <source>
        <dbReference type="Proteomes" id="UP000823775"/>
    </source>
</evidence>
<keyword evidence="3" id="KW-0121">Carboxypeptidase</keyword>
<reference evidence="3 4" key="1">
    <citation type="journal article" date="2021" name="BMC Genomics">
        <title>Datura genome reveals duplications of psychoactive alkaloid biosynthetic genes and high mutation rate following tissue culture.</title>
        <authorList>
            <person name="Rajewski A."/>
            <person name="Carter-House D."/>
            <person name="Stajich J."/>
            <person name="Litt A."/>
        </authorList>
    </citation>
    <scope>NUCLEOTIDE SEQUENCE [LARGE SCALE GENOMIC DNA]</scope>
    <source>
        <strain evidence="3">AR-01</strain>
    </source>
</reference>
<dbReference type="Proteomes" id="UP000823775">
    <property type="component" value="Unassembled WGS sequence"/>
</dbReference>
<dbReference type="SUPFAM" id="SSF53474">
    <property type="entry name" value="alpha/beta-Hydrolases"/>
    <property type="match status" value="1"/>
</dbReference>
<dbReference type="Gene3D" id="3.40.50.1820">
    <property type="entry name" value="alpha/beta hydrolase"/>
    <property type="match status" value="1"/>
</dbReference>
<evidence type="ECO:0000256" key="1">
    <source>
        <dbReference type="ARBA" id="ARBA00009431"/>
    </source>
</evidence>
<dbReference type="EMBL" id="JACEIK010000059">
    <property type="protein sequence ID" value="MCD7448383.1"/>
    <property type="molecule type" value="Genomic_DNA"/>
</dbReference>